<name>A0A9P8TGS4_WICPI</name>
<gene>
    <name evidence="1" type="ORF">WICPIJ_008851</name>
</gene>
<comment type="caution">
    <text evidence="1">The sequence shown here is derived from an EMBL/GenBank/DDBJ whole genome shotgun (WGS) entry which is preliminary data.</text>
</comment>
<evidence type="ECO:0000313" key="1">
    <source>
        <dbReference type="EMBL" id="KAH3678301.1"/>
    </source>
</evidence>
<reference evidence="1" key="2">
    <citation type="submission" date="2021-01" db="EMBL/GenBank/DDBJ databases">
        <authorList>
            <person name="Schikora-Tamarit M.A."/>
        </authorList>
    </citation>
    <scope>NUCLEOTIDE SEQUENCE</scope>
    <source>
        <strain evidence="1">CBS2887</strain>
    </source>
</reference>
<dbReference type="InterPro" id="IPR025638">
    <property type="entry name" value="DUF4336"/>
</dbReference>
<sequence length="254" mass="28311">MPYRTPIGGVTRQYNKDIVTHSCEFGILNEYFQIGARTALIKIPGTSKVVVWSSIPPSPELTAALETSDKNFEVSAIIIPDALHYLAAKSMKELYPSALVIGSKGVKSTALDLTVDLPNDVTTGEALSPLLKDFEFVRLPGHRSNELVTFYRPTKTVLAADLMFNVPYDGINEQYHGSLQTRGFMGYLLCHLNPDGFMGKFISKRLFPDTKGNREGLNSILNWDFDNYILSHGVNLENGDAKDALRRNYAEYLK</sequence>
<evidence type="ECO:0000313" key="2">
    <source>
        <dbReference type="Proteomes" id="UP000774326"/>
    </source>
</evidence>
<reference evidence="1" key="1">
    <citation type="journal article" date="2021" name="Open Biol.">
        <title>Shared evolutionary footprints suggest mitochondrial oxidative damage underlies multiple complex I losses in fungi.</title>
        <authorList>
            <person name="Schikora-Tamarit M.A."/>
            <person name="Marcet-Houben M."/>
            <person name="Nosek J."/>
            <person name="Gabaldon T."/>
        </authorList>
    </citation>
    <scope>NUCLEOTIDE SEQUENCE</scope>
    <source>
        <strain evidence="1">CBS2887</strain>
    </source>
</reference>
<dbReference type="InterPro" id="IPR036866">
    <property type="entry name" value="RibonucZ/Hydroxyglut_hydro"/>
</dbReference>
<proteinExistence type="predicted"/>
<dbReference type="EMBL" id="JAEUBG010005102">
    <property type="protein sequence ID" value="KAH3678301.1"/>
    <property type="molecule type" value="Genomic_DNA"/>
</dbReference>
<dbReference type="Proteomes" id="UP000774326">
    <property type="component" value="Unassembled WGS sequence"/>
</dbReference>
<dbReference type="PANTHER" id="PTHR33835">
    <property type="entry name" value="YALI0C07656P"/>
    <property type="match status" value="1"/>
</dbReference>
<dbReference type="PANTHER" id="PTHR33835:SF1">
    <property type="entry name" value="METALLO-BETA-LACTAMASE DOMAIN-CONTAINING PROTEIN"/>
    <property type="match status" value="1"/>
</dbReference>
<dbReference type="SUPFAM" id="SSF56281">
    <property type="entry name" value="Metallo-hydrolase/oxidoreductase"/>
    <property type="match status" value="1"/>
</dbReference>
<accession>A0A9P8TGS4</accession>
<organism evidence="1 2">
    <name type="scientific">Wickerhamomyces pijperi</name>
    <name type="common">Yeast</name>
    <name type="synonym">Pichia pijperi</name>
    <dbReference type="NCBI Taxonomy" id="599730"/>
    <lineage>
        <taxon>Eukaryota</taxon>
        <taxon>Fungi</taxon>
        <taxon>Dikarya</taxon>
        <taxon>Ascomycota</taxon>
        <taxon>Saccharomycotina</taxon>
        <taxon>Saccharomycetes</taxon>
        <taxon>Phaffomycetales</taxon>
        <taxon>Wickerhamomycetaceae</taxon>
        <taxon>Wickerhamomyces</taxon>
    </lineage>
</organism>
<keyword evidence="2" id="KW-1185">Reference proteome</keyword>
<dbReference type="OrthoDB" id="421671at2759"/>
<dbReference type="AlphaFoldDB" id="A0A9P8TGS4"/>
<protein>
    <submittedName>
        <fullName evidence="1">Uncharacterized protein</fullName>
    </submittedName>
</protein>